<evidence type="ECO:0000313" key="3">
    <source>
        <dbReference type="Proteomes" id="UP000177039"/>
    </source>
</evidence>
<dbReference type="SUPFAM" id="SSF51735">
    <property type="entry name" value="NAD(P)-binding Rossmann-fold domains"/>
    <property type="match status" value="1"/>
</dbReference>
<reference evidence="2 3" key="1">
    <citation type="journal article" date="2016" name="Nat. Commun.">
        <title>Thousands of microbial genomes shed light on interconnected biogeochemical processes in an aquifer system.</title>
        <authorList>
            <person name="Anantharaman K."/>
            <person name="Brown C.T."/>
            <person name="Hug L.A."/>
            <person name="Sharon I."/>
            <person name="Castelle C.J."/>
            <person name="Probst A.J."/>
            <person name="Thomas B.C."/>
            <person name="Singh A."/>
            <person name="Wilkins M.J."/>
            <person name="Karaoz U."/>
            <person name="Brodie E.L."/>
            <person name="Williams K.H."/>
            <person name="Hubbard S.S."/>
            <person name="Banfield J.F."/>
        </authorList>
    </citation>
    <scope>NUCLEOTIDE SEQUENCE [LARGE SCALE GENOMIC DNA]</scope>
</reference>
<dbReference type="Gene3D" id="3.90.25.10">
    <property type="entry name" value="UDP-galactose 4-epimerase, domain 1"/>
    <property type="match status" value="1"/>
</dbReference>
<dbReference type="InterPro" id="IPR016040">
    <property type="entry name" value="NAD(P)-bd_dom"/>
</dbReference>
<dbReference type="Gene3D" id="3.40.50.720">
    <property type="entry name" value="NAD(P)-binding Rossmann-like Domain"/>
    <property type="match status" value="1"/>
</dbReference>
<dbReference type="InterPro" id="IPR036291">
    <property type="entry name" value="NAD(P)-bd_dom_sf"/>
</dbReference>
<protein>
    <recommendedName>
        <fullName evidence="1">NAD(P)-binding domain-containing protein</fullName>
    </recommendedName>
</protein>
<name>A0A1F5H2S8_9BACT</name>
<dbReference type="EMBL" id="MFBT01000036">
    <property type="protein sequence ID" value="OGD98456.1"/>
    <property type="molecule type" value="Genomic_DNA"/>
</dbReference>
<evidence type="ECO:0000259" key="1">
    <source>
        <dbReference type="Pfam" id="PF16363"/>
    </source>
</evidence>
<dbReference type="PANTHER" id="PTHR43000">
    <property type="entry name" value="DTDP-D-GLUCOSE 4,6-DEHYDRATASE-RELATED"/>
    <property type="match status" value="1"/>
</dbReference>
<gene>
    <name evidence="2" type="ORF">A3B54_04285</name>
</gene>
<dbReference type="Proteomes" id="UP000177039">
    <property type="component" value="Unassembled WGS sequence"/>
</dbReference>
<dbReference type="PRINTS" id="PR01713">
    <property type="entry name" value="NUCEPIMERASE"/>
</dbReference>
<organism evidence="2 3">
    <name type="scientific">Candidatus Curtissbacteria bacterium RIFCSPLOWO2_01_FULL_42_50</name>
    <dbReference type="NCBI Taxonomy" id="1797730"/>
    <lineage>
        <taxon>Bacteria</taxon>
        <taxon>Candidatus Curtissiibacteriota</taxon>
    </lineage>
</organism>
<accession>A0A1F5H2S8</accession>
<evidence type="ECO:0000313" key="2">
    <source>
        <dbReference type="EMBL" id="OGD98456.1"/>
    </source>
</evidence>
<comment type="caution">
    <text evidence="2">The sequence shown here is derived from an EMBL/GenBank/DDBJ whole genome shotgun (WGS) entry which is preliminary data.</text>
</comment>
<feature type="domain" description="NAD(P)-binding" evidence="1">
    <location>
        <begin position="5"/>
        <end position="305"/>
    </location>
</feature>
<sequence>MKKALITGIAGFAGSHLAEYLLSKNFEIFGFYHPGHSTQNVAGIKDNIKLIDCDLLNQSRLRRELRLIRPDYVFHLAAFSSPAASFQNPRQTLENNIFGQLNLLEALAKSKSKAKILVVGSADEYGDIDPKYLPAKEVTPLSPISPYAVSKVAQDMLGLQFFLHHKLQIVRVRPFNHIGPRQSASFVVSAFAAQIAEMESKGGQTIIVGDLSKVREFTDARDMVKAYLLALEKCLPGEVYNIGTGIPVKIADLLEMLLSLARVRITVKVDKSRIPPVDIKMIYCDPSKFQKATSWKPRIPLLKTLSDTIEYERKKLR</sequence>
<proteinExistence type="predicted"/>
<dbReference type="Pfam" id="PF16363">
    <property type="entry name" value="GDP_Man_Dehyd"/>
    <property type="match status" value="1"/>
</dbReference>
<dbReference type="AlphaFoldDB" id="A0A1F5H2S8"/>